<dbReference type="Proteomes" id="UP000033038">
    <property type="component" value="Chromosome"/>
</dbReference>
<dbReference type="KEGG" id="mbw:MSBRW_0310"/>
<dbReference type="InterPro" id="IPR010982">
    <property type="entry name" value="Lambda_DNA-bd_dom_sf"/>
</dbReference>
<accession>A0A0E3QHZ8</accession>
<evidence type="ECO:0000256" key="1">
    <source>
        <dbReference type="ARBA" id="ARBA00023125"/>
    </source>
</evidence>
<gene>
    <name evidence="3" type="ORF">MSBRW_0310</name>
</gene>
<evidence type="ECO:0000313" key="4">
    <source>
        <dbReference type="Proteomes" id="UP000033038"/>
    </source>
</evidence>
<organism evidence="3 4">
    <name type="scientific">Methanosarcina barkeri str. Wiesmoor</name>
    <dbReference type="NCBI Taxonomy" id="1434109"/>
    <lineage>
        <taxon>Archaea</taxon>
        <taxon>Methanobacteriati</taxon>
        <taxon>Methanobacteriota</taxon>
        <taxon>Stenosarchaea group</taxon>
        <taxon>Methanomicrobia</taxon>
        <taxon>Methanosarcinales</taxon>
        <taxon>Methanosarcinaceae</taxon>
        <taxon>Methanosarcina</taxon>
    </lineage>
</organism>
<protein>
    <submittedName>
        <fullName evidence="3">Antitoxin HipB</fullName>
    </submittedName>
</protein>
<dbReference type="GeneID" id="24821708"/>
<dbReference type="RefSeq" id="WP_011305720.1">
    <property type="nucleotide sequence ID" value="NZ_CP009526.1"/>
</dbReference>
<dbReference type="PATRIC" id="fig|1434109.4.peg.368"/>
<dbReference type="PANTHER" id="PTHR46558:SF4">
    <property type="entry name" value="DNA-BIDING PHAGE PROTEIN"/>
    <property type="match status" value="1"/>
</dbReference>
<dbReference type="HOGENOM" id="CLU_066192_44_1_2"/>
<dbReference type="PROSITE" id="PS50943">
    <property type="entry name" value="HTH_CROC1"/>
    <property type="match status" value="1"/>
</dbReference>
<dbReference type="Gene3D" id="1.10.260.40">
    <property type="entry name" value="lambda repressor-like DNA-binding domains"/>
    <property type="match status" value="1"/>
</dbReference>
<dbReference type="SUPFAM" id="SSF47413">
    <property type="entry name" value="lambda repressor-like DNA-binding domains"/>
    <property type="match status" value="1"/>
</dbReference>
<proteinExistence type="predicted"/>
<dbReference type="GO" id="GO:0003677">
    <property type="term" value="F:DNA binding"/>
    <property type="evidence" value="ECO:0007669"/>
    <property type="project" value="UniProtKB-KW"/>
</dbReference>
<dbReference type="CDD" id="cd00093">
    <property type="entry name" value="HTH_XRE"/>
    <property type="match status" value="1"/>
</dbReference>
<dbReference type="AlphaFoldDB" id="A0A0E3QHZ8"/>
<dbReference type="Pfam" id="PF01381">
    <property type="entry name" value="HTH_3"/>
    <property type="match status" value="1"/>
</dbReference>
<feature type="domain" description="HTH cro/C1-type" evidence="2">
    <location>
        <begin position="5"/>
        <end position="59"/>
    </location>
</feature>
<dbReference type="SMART" id="SM00530">
    <property type="entry name" value="HTH_XRE"/>
    <property type="match status" value="1"/>
</dbReference>
<name>A0A0E3QHZ8_METBA</name>
<keyword evidence="1" id="KW-0238">DNA-binding</keyword>
<evidence type="ECO:0000259" key="2">
    <source>
        <dbReference type="PROSITE" id="PS50943"/>
    </source>
</evidence>
<dbReference type="PANTHER" id="PTHR46558">
    <property type="entry name" value="TRACRIPTIONAL REGULATORY PROTEIN-RELATED-RELATED"/>
    <property type="match status" value="1"/>
</dbReference>
<sequence>MKNNIKVYRAMHDLTQENLAEKVGVTRQTIHAIEKGKYDPSLELAFKLARLFDVRIEDIFLYEDRKARNSERKG</sequence>
<dbReference type="EMBL" id="CP009526">
    <property type="protein sequence ID" value="AKB49563.1"/>
    <property type="molecule type" value="Genomic_DNA"/>
</dbReference>
<dbReference type="InterPro" id="IPR001387">
    <property type="entry name" value="Cro/C1-type_HTH"/>
</dbReference>
<reference evidence="3 4" key="1">
    <citation type="submission" date="2014-07" db="EMBL/GenBank/DDBJ databases">
        <title>Methanogenic archaea and the global carbon cycle.</title>
        <authorList>
            <person name="Henriksen J.R."/>
            <person name="Luke J."/>
            <person name="Reinhart S."/>
            <person name="Benedict M.N."/>
            <person name="Youngblut N.D."/>
            <person name="Metcalf M.E."/>
            <person name="Whitaker R.J."/>
            <person name="Metcalf W.W."/>
        </authorList>
    </citation>
    <scope>NUCLEOTIDE SEQUENCE [LARGE SCALE GENOMIC DNA]</scope>
    <source>
        <strain evidence="3 4">Wiesmoor</strain>
    </source>
</reference>
<evidence type="ECO:0000313" key="3">
    <source>
        <dbReference type="EMBL" id="AKB49563.1"/>
    </source>
</evidence>